<name>A0ABN8LTL6_9CNID</name>
<keyword evidence="3" id="KW-1185">Reference proteome</keyword>
<dbReference type="Proteomes" id="UP001159427">
    <property type="component" value="Unassembled WGS sequence"/>
</dbReference>
<feature type="non-terminal residue" evidence="2">
    <location>
        <position position="1"/>
    </location>
</feature>
<evidence type="ECO:0000256" key="1">
    <source>
        <dbReference type="SAM" id="MobiDB-lite"/>
    </source>
</evidence>
<evidence type="ECO:0000313" key="2">
    <source>
        <dbReference type="EMBL" id="CAH3020421.1"/>
    </source>
</evidence>
<evidence type="ECO:0000313" key="3">
    <source>
        <dbReference type="Proteomes" id="UP001159427"/>
    </source>
</evidence>
<feature type="region of interest" description="Disordered" evidence="1">
    <location>
        <begin position="81"/>
        <end position="106"/>
    </location>
</feature>
<comment type="caution">
    <text evidence="2">The sequence shown here is derived from an EMBL/GenBank/DDBJ whole genome shotgun (WGS) entry which is preliminary data.</text>
</comment>
<dbReference type="EMBL" id="CALNXI010000147">
    <property type="protein sequence ID" value="CAH3020421.1"/>
    <property type="molecule type" value="Genomic_DNA"/>
</dbReference>
<sequence>DFDFHLSFIETSKSLSKEDEYTHVDADGDDSGVNNHYANNRNCLRCDEVLTKGYSHLDGFQSSGNYCNCDGDDCDVVAEYDDDEDDRDNVGGDDHDGDVPDKRFLF</sequence>
<feature type="compositionally biased region" description="Basic and acidic residues" evidence="1">
    <location>
        <begin position="88"/>
        <end position="106"/>
    </location>
</feature>
<accession>A0ABN8LTL6</accession>
<reference evidence="2 3" key="1">
    <citation type="submission" date="2022-05" db="EMBL/GenBank/DDBJ databases">
        <authorList>
            <consortium name="Genoscope - CEA"/>
            <person name="William W."/>
        </authorList>
    </citation>
    <scope>NUCLEOTIDE SEQUENCE [LARGE SCALE GENOMIC DNA]</scope>
</reference>
<proteinExistence type="predicted"/>
<gene>
    <name evidence="2" type="ORF">PEVE_00007080</name>
</gene>
<organism evidence="2 3">
    <name type="scientific">Porites evermanni</name>
    <dbReference type="NCBI Taxonomy" id="104178"/>
    <lineage>
        <taxon>Eukaryota</taxon>
        <taxon>Metazoa</taxon>
        <taxon>Cnidaria</taxon>
        <taxon>Anthozoa</taxon>
        <taxon>Hexacorallia</taxon>
        <taxon>Scleractinia</taxon>
        <taxon>Fungiina</taxon>
        <taxon>Poritidae</taxon>
        <taxon>Porites</taxon>
    </lineage>
</organism>
<protein>
    <submittedName>
        <fullName evidence="2">Uncharacterized protein</fullName>
    </submittedName>
</protein>